<dbReference type="EMBL" id="AP024450">
    <property type="protein sequence ID" value="BCS30047.1"/>
    <property type="molecule type" value="Genomic_DNA"/>
</dbReference>
<gene>
    <name evidence="9" type="ORF">APUU_80350S</name>
</gene>
<dbReference type="PANTHER" id="PTHR23502:SF144">
    <property type="entry name" value="MAJOR FACILITATOR SUPERFAMILY (MFS) PROFILE DOMAIN-CONTAINING PROTEIN"/>
    <property type="match status" value="1"/>
</dbReference>
<proteinExistence type="predicted"/>
<dbReference type="Gene3D" id="1.20.1720.10">
    <property type="entry name" value="Multidrug resistance protein D"/>
    <property type="match status" value="1"/>
</dbReference>
<name>A0A7R7XYX2_9EURO</name>
<dbReference type="RefSeq" id="XP_041562233.1">
    <property type="nucleotide sequence ID" value="XM_041696620.1"/>
</dbReference>
<dbReference type="InterPro" id="IPR036259">
    <property type="entry name" value="MFS_trans_sf"/>
</dbReference>
<accession>A0A7R7XYX2</accession>
<dbReference type="OrthoDB" id="435022at2759"/>
<dbReference type="GO" id="GO:0005886">
    <property type="term" value="C:plasma membrane"/>
    <property type="evidence" value="ECO:0007669"/>
    <property type="project" value="TreeGrafter"/>
</dbReference>
<feature type="transmembrane region" description="Helical" evidence="7">
    <location>
        <begin position="99"/>
        <end position="117"/>
    </location>
</feature>
<evidence type="ECO:0000256" key="5">
    <source>
        <dbReference type="ARBA" id="ARBA00023136"/>
    </source>
</evidence>
<reference evidence="9" key="1">
    <citation type="submission" date="2021-01" db="EMBL/GenBank/DDBJ databases">
        <authorList>
            <consortium name="Aspergillus puulaauensis MK2 genome sequencing consortium"/>
            <person name="Kazuki M."/>
            <person name="Futagami T."/>
        </authorList>
    </citation>
    <scope>NUCLEOTIDE SEQUENCE</scope>
    <source>
        <strain evidence="9">MK2</strain>
    </source>
</reference>
<keyword evidence="4 7" id="KW-1133">Transmembrane helix</keyword>
<reference evidence="9" key="2">
    <citation type="submission" date="2021-02" db="EMBL/GenBank/DDBJ databases">
        <title>Aspergillus puulaauensis MK2 genome sequence.</title>
        <authorList>
            <person name="Futagami T."/>
            <person name="Mori K."/>
            <person name="Kadooka C."/>
            <person name="Tanaka T."/>
        </authorList>
    </citation>
    <scope>NUCLEOTIDE SEQUENCE</scope>
    <source>
        <strain evidence="9">MK2</strain>
    </source>
</reference>
<keyword evidence="3 7" id="KW-0812">Transmembrane</keyword>
<evidence type="ECO:0000313" key="9">
    <source>
        <dbReference type="EMBL" id="BCS30047.1"/>
    </source>
</evidence>
<keyword evidence="10" id="KW-1185">Reference proteome</keyword>
<feature type="transmembrane region" description="Helical" evidence="7">
    <location>
        <begin position="189"/>
        <end position="209"/>
    </location>
</feature>
<dbReference type="InterPro" id="IPR011701">
    <property type="entry name" value="MFS"/>
</dbReference>
<protein>
    <recommendedName>
        <fullName evidence="8">Major facilitator superfamily (MFS) profile domain-containing protein</fullName>
    </recommendedName>
</protein>
<dbReference type="KEGG" id="apuu:APUU_80350S"/>
<feature type="transmembrane region" description="Helical" evidence="7">
    <location>
        <begin position="32"/>
        <end position="52"/>
    </location>
</feature>
<dbReference type="GO" id="GO:0022857">
    <property type="term" value="F:transmembrane transporter activity"/>
    <property type="evidence" value="ECO:0007669"/>
    <property type="project" value="InterPro"/>
</dbReference>
<dbReference type="GeneID" id="64980044"/>
<dbReference type="PANTHER" id="PTHR23502">
    <property type="entry name" value="MAJOR FACILITATOR SUPERFAMILY"/>
    <property type="match status" value="1"/>
</dbReference>
<dbReference type="SUPFAM" id="SSF103473">
    <property type="entry name" value="MFS general substrate transporter"/>
    <property type="match status" value="1"/>
</dbReference>
<evidence type="ECO:0000259" key="8">
    <source>
        <dbReference type="PROSITE" id="PS50850"/>
    </source>
</evidence>
<dbReference type="Pfam" id="PF07690">
    <property type="entry name" value="MFS_1"/>
    <property type="match status" value="1"/>
</dbReference>
<dbReference type="Proteomes" id="UP000654913">
    <property type="component" value="Chromosome 8"/>
</dbReference>
<evidence type="ECO:0000256" key="6">
    <source>
        <dbReference type="SAM" id="MobiDB-lite"/>
    </source>
</evidence>
<evidence type="ECO:0000256" key="3">
    <source>
        <dbReference type="ARBA" id="ARBA00022692"/>
    </source>
</evidence>
<dbReference type="AlphaFoldDB" id="A0A7R7XYX2"/>
<feature type="compositionally biased region" description="Acidic residues" evidence="6">
    <location>
        <begin position="229"/>
        <end position="240"/>
    </location>
</feature>
<organism evidence="9 10">
    <name type="scientific">Aspergillus puulaauensis</name>
    <dbReference type="NCBI Taxonomy" id="1220207"/>
    <lineage>
        <taxon>Eukaryota</taxon>
        <taxon>Fungi</taxon>
        <taxon>Dikarya</taxon>
        <taxon>Ascomycota</taxon>
        <taxon>Pezizomycotina</taxon>
        <taxon>Eurotiomycetes</taxon>
        <taxon>Eurotiomycetidae</taxon>
        <taxon>Eurotiales</taxon>
        <taxon>Aspergillaceae</taxon>
        <taxon>Aspergillus</taxon>
    </lineage>
</organism>
<feature type="domain" description="Major facilitator superfamily (MFS) profile" evidence="8">
    <location>
        <begin position="33"/>
        <end position="377"/>
    </location>
</feature>
<dbReference type="PROSITE" id="PS50850">
    <property type="entry name" value="MFS"/>
    <property type="match status" value="1"/>
</dbReference>
<keyword evidence="2" id="KW-0813">Transport</keyword>
<feature type="region of interest" description="Disordered" evidence="6">
    <location>
        <begin position="213"/>
        <end position="245"/>
    </location>
</feature>
<evidence type="ECO:0000256" key="1">
    <source>
        <dbReference type="ARBA" id="ARBA00004141"/>
    </source>
</evidence>
<dbReference type="InterPro" id="IPR020846">
    <property type="entry name" value="MFS_dom"/>
</dbReference>
<keyword evidence="5 7" id="KW-0472">Membrane</keyword>
<comment type="subcellular location">
    <subcellularLocation>
        <location evidence="1">Membrane</location>
        <topology evidence="1">Multi-pass membrane protein</topology>
    </subcellularLocation>
</comment>
<dbReference type="FunFam" id="1.20.1720.10:FF:000009">
    <property type="entry name" value="MFS multidrug transporter"/>
    <property type="match status" value="1"/>
</dbReference>
<feature type="transmembrane region" description="Helical" evidence="7">
    <location>
        <begin position="262"/>
        <end position="283"/>
    </location>
</feature>
<evidence type="ECO:0000256" key="4">
    <source>
        <dbReference type="ARBA" id="ARBA00022989"/>
    </source>
</evidence>
<evidence type="ECO:0000256" key="7">
    <source>
        <dbReference type="SAM" id="Phobius"/>
    </source>
</evidence>
<sequence>MDGHPTETAALIQRPSETLESNSRFTPSQKRLIILAASLASAFSPLSSNIYYPALNSLASDLHVTPSQINLTITTYMICQSLSPTLTATLSDTSGRRPAYILCFTLYIISNISLALCKTYPSLLALRALQSTGISGTVALSAAVAADIITPDERGKYMGFTSLGNILAPSLGPILGGVLSESRFGWRGVFWFLALGGGVVLLGLVGLFPETKTETKKRRQRPEAATASAEEEEEEEEEEETRSQKRKLVLAVPNPLNSLRMLFHFPTGLILLANGIVFASYYAVTAGIPAQFKQIYGLSEMGIGFVFIPTGLGSLLSAAFNGVVVDWNYRRSRDQYIQEVSNMSENSGADTNMEKFPIERARLQIGAPMTVSSTLAE</sequence>
<feature type="transmembrane region" description="Helical" evidence="7">
    <location>
        <begin position="303"/>
        <end position="325"/>
    </location>
</feature>
<evidence type="ECO:0000313" key="10">
    <source>
        <dbReference type="Proteomes" id="UP000654913"/>
    </source>
</evidence>
<evidence type="ECO:0000256" key="2">
    <source>
        <dbReference type="ARBA" id="ARBA00022448"/>
    </source>
</evidence>